<dbReference type="PANTHER" id="PTHR24365">
    <property type="entry name" value="TOLL-LIKE RECEPTOR"/>
    <property type="match status" value="1"/>
</dbReference>
<dbReference type="Pfam" id="PF01582">
    <property type="entry name" value="TIR"/>
    <property type="match status" value="1"/>
</dbReference>
<keyword evidence="3" id="KW-0433">Leucine-rich repeat</keyword>
<feature type="chain" id="PRO_5042833100" description="TIR domain-containing protein" evidence="12">
    <location>
        <begin position="37"/>
        <end position="1364"/>
    </location>
</feature>
<dbReference type="SUPFAM" id="SSF52200">
    <property type="entry name" value="Toll/Interleukin receptor TIR domain"/>
    <property type="match status" value="1"/>
</dbReference>
<dbReference type="SUPFAM" id="SSF52058">
    <property type="entry name" value="L domain-like"/>
    <property type="match status" value="3"/>
</dbReference>
<keyword evidence="10" id="KW-0675">Receptor</keyword>
<accession>A0AAN9T689</accession>
<keyword evidence="4" id="KW-0808">Transferase</keyword>
<organism evidence="14 15">
    <name type="scientific">Parthenolecanium corni</name>
    <dbReference type="NCBI Taxonomy" id="536013"/>
    <lineage>
        <taxon>Eukaryota</taxon>
        <taxon>Metazoa</taxon>
        <taxon>Ecdysozoa</taxon>
        <taxon>Arthropoda</taxon>
        <taxon>Hexapoda</taxon>
        <taxon>Insecta</taxon>
        <taxon>Pterygota</taxon>
        <taxon>Neoptera</taxon>
        <taxon>Paraneoptera</taxon>
        <taxon>Hemiptera</taxon>
        <taxon>Sternorrhyncha</taxon>
        <taxon>Coccoidea</taxon>
        <taxon>Coccidae</taxon>
        <taxon>Parthenolecanium</taxon>
    </lineage>
</organism>
<sequence>MLNSIADLLRAQVTMEWSPYFVIIFTIFLLSSLVLAENQQCHPTPQCFCQNSNYGEFEYQCGCKPQQDDCNDALYMRLKPNEEIRISCNSLEEWVSTVKELNVSGLYKKMTLYNCTLPQTSFTQMLQDLGIVGVIELQLDFLNNANSAFKDGYFDGLTSVKYLYIQHSSVQSLPDGVFHGLTNLERLYLDNNKLKTLTPALFKSLSRLWYLEIGRNELTHLPRGTFKYVANLTLLNAYSNHLHSLTRDVFADVPKLKYLDVQSNAIQSLDDDVFVDLPLLADVNLSFNNISHLSDSIFANKALLNRIRATQAQGSNVTALPPNLFANLTTLKTLKLDYNSLQYLPNNLFYKTRNLTFLTLKNNKMTSLGEYVFKDAPNLETLDLGHNNLTTLNASVFSSLTKLVHLYLDNNQLEFLDRSIFQSLTSLNRLYMNHNRLTSLEPQLFSSLARLKLINLSYNHVNMSSGIEDFSVLNNCREIENIDLSYNNVSRIYRDWLIVFIYLKDLDLSHNQIDKLNTGARALTYGIDEDVLVSYDVDGCANFAQVTYHFSVLNSIALELARRGHNVTVYSRYSATYHTKNYRHIELKDCFPLKNDNSRYNSVEYISDYGGILGFIRFVLTFIPSSEALLSCEPLMKLVNTTDQYDALLLEAYNGNTDIYVGLSYKLNAPYIGVSSTMLYPWLSERMGTPDNPSYIPVPFTGFTSDMNFWQRTANTVAYLVSKLVYNYVSVPQSEAVARRIFGNDMPPLQQLLENCSLIFTYTHPSISPVRPLVPNVVEIAGVNIDEQKKLPENIEKFINESEHGVVYFSMGSFIHSRLFPKKKLEAFLDAFSKIPQRVIWKWEGDPDSINSDKILAGAWMPQKDILDEQVPWDALDKELLEVRQKIEITCAVLDEIPNFTTIRVPNRHKHISIQNCSLDKTSFHELMQKFVPENIEELEMMNVARCTNILKDGYFANLKPLKNLSIRNNKIRMFNETAFEGMENIRKFEISHNNLESLTSEIVKSMQKLRVLDLGYNQLQHLPDDVFKHVHDLYTLKINNNYLNTLTRKVFQNLTNLKVLNLSDNRITHLSHDVFHEITSLENISMSNNIINNFPQGMFANNTLLKKVYMTKASGQNTTSLPENLFVYNVNLSILYLDNNNLISLPNGLFSSLGNLKTLKLSNNNLTELSEIIFRNNGDLEELHLDNNMLSKFNNEIKVYMYSHKMLRWLVAEREIDRDKIYDAFVSYSHLDEWFVSNELVPELESGPNPYKLCIHYRDWLAGAHIPTQIHRSVKDSRRTIIILSPNFLTSFWGKMEFHEAYIKAMKERCPRVIVILLKDIDDKIKLDDELKVYLRTYTYIKWHDSRFWPKLKYALPHKHNRE</sequence>
<dbReference type="SMART" id="SM00369">
    <property type="entry name" value="LRR_TYP"/>
    <property type="match status" value="20"/>
</dbReference>
<comment type="subcellular location">
    <subcellularLocation>
        <location evidence="1">Membrane</location>
        <topology evidence="1">Single-pass membrane protein</topology>
    </subcellularLocation>
</comment>
<name>A0AAN9T689_9HEMI</name>
<dbReference type="SUPFAM" id="SSF53756">
    <property type="entry name" value="UDP-Glycosyltransferase/glycogen phosphorylase"/>
    <property type="match status" value="1"/>
</dbReference>
<evidence type="ECO:0000256" key="2">
    <source>
        <dbReference type="ARBA" id="ARBA00009634"/>
    </source>
</evidence>
<dbReference type="InterPro" id="IPR002213">
    <property type="entry name" value="UDP_glucos_trans"/>
</dbReference>
<dbReference type="InterPro" id="IPR035897">
    <property type="entry name" value="Toll_tir_struct_dom_sf"/>
</dbReference>
<dbReference type="Proteomes" id="UP001367676">
    <property type="component" value="Unassembled WGS sequence"/>
</dbReference>
<keyword evidence="5" id="KW-0812">Transmembrane</keyword>
<dbReference type="PANTHER" id="PTHR24365:SF541">
    <property type="entry name" value="PROTEIN TOLL-RELATED"/>
    <property type="match status" value="1"/>
</dbReference>
<dbReference type="InterPro" id="IPR003591">
    <property type="entry name" value="Leu-rich_rpt_typical-subtyp"/>
</dbReference>
<evidence type="ECO:0000256" key="5">
    <source>
        <dbReference type="ARBA" id="ARBA00022692"/>
    </source>
</evidence>
<dbReference type="PROSITE" id="PS50104">
    <property type="entry name" value="TIR"/>
    <property type="match status" value="1"/>
</dbReference>
<keyword evidence="15" id="KW-1185">Reference proteome</keyword>
<keyword evidence="8" id="KW-1133">Transmembrane helix</keyword>
<dbReference type="Pfam" id="PF00201">
    <property type="entry name" value="UDPGT"/>
    <property type="match status" value="1"/>
</dbReference>
<dbReference type="GO" id="GO:0038023">
    <property type="term" value="F:signaling receptor activity"/>
    <property type="evidence" value="ECO:0007669"/>
    <property type="project" value="TreeGrafter"/>
</dbReference>
<dbReference type="Gene3D" id="3.80.10.10">
    <property type="entry name" value="Ribonuclease Inhibitor"/>
    <property type="match status" value="3"/>
</dbReference>
<evidence type="ECO:0000256" key="4">
    <source>
        <dbReference type="ARBA" id="ARBA00022679"/>
    </source>
</evidence>
<evidence type="ECO:0000256" key="10">
    <source>
        <dbReference type="ARBA" id="ARBA00023170"/>
    </source>
</evidence>
<evidence type="ECO:0000256" key="1">
    <source>
        <dbReference type="ARBA" id="ARBA00004167"/>
    </source>
</evidence>
<evidence type="ECO:0000313" key="14">
    <source>
        <dbReference type="EMBL" id="KAK7573831.1"/>
    </source>
</evidence>
<dbReference type="FunFam" id="3.80.10.10:FF:001164">
    <property type="entry name" value="GH01279p"/>
    <property type="match status" value="2"/>
</dbReference>
<evidence type="ECO:0000313" key="15">
    <source>
        <dbReference type="Proteomes" id="UP001367676"/>
    </source>
</evidence>
<keyword evidence="7" id="KW-0677">Repeat</keyword>
<dbReference type="Pfam" id="PF13855">
    <property type="entry name" value="LRR_8"/>
    <property type="match status" value="6"/>
</dbReference>
<dbReference type="InterPro" id="IPR000157">
    <property type="entry name" value="TIR_dom"/>
</dbReference>
<dbReference type="InterPro" id="IPR032675">
    <property type="entry name" value="LRR_dom_sf"/>
</dbReference>
<dbReference type="GO" id="GO:0005886">
    <property type="term" value="C:plasma membrane"/>
    <property type="evidence" value="ECO:0007669"/>
    <property type="project" value="TreeGrafter"/>
</dbReference>
<dbReference type="SMART" id="SM00364">
    <property type="entry name" value="LRR_BAC"/>
    <property type="match status" value="12"/>
</dbReference>
<feature type="signal peptide" evidence="12">
    <location>
        <begin position="1"/>
        <end position="36"/>
    </location>
</feature>
<keyword evidence="9" id="KW-0472">Membrane</keyword>
<dbReference type="GO" id="GO:0008194">
    <property type="term" value="F:UDP-glycosyltransferase activity"/>
    <property type="evidence" value="ECO:0007669"/>
    <property type="project" value="InterPro"/>
</dbReference>
<dbReference type="SMART" id="SM00255">
    <property type="entry name" value="TIR"/>
    <property type="match status" value="1"/>
</dbReference>
<dbReference type="PRINTS" id="PR01537">
    <property type="entry name" value="INTRLKN1R1F"/>
</dbReference>
<comment type="caution">
    <text evidence="14">The sequence shown here is derived from an EMBL/GenBank/DDBJ whole genome shotgun (WGS) entry which is preliminary data.</text>
</comment>
<comment type="similarity">
    <text evidence="2">Belongs to the Toll-like receptor family.</text>
</comment>
<evidence type="ECO:0000256" key="3">
    <source>
        <dbReference type="ARBA" id="ARBA00022614"/>
    </source>
</evidence>
<dbReference type="Gene3D" id="3.40.50.10140">
    <property type="entry name" value="Toll/interleukin-1 receptor homology (TIR) domain"/>
    <property type="match status" value="1"/>
</dbReference>
<keyword evidence="11" id="KW-0325">Glycoprotein</keyword>
<reference evidence="14 15" key="1">
    <citation type="submission" date="2024-03" db="EMBL/GenBank/DDBJ databases">
        <title>Adaptation during the transition from Ophiocordyceps entomopathogen to insect associate is accompanied by gene loss and intensified selection.</title>
        <authorList>
            <person name="Ward C.M."/>
            <person name="Onetto C.A."/>
            <person name="Borneman A.R."/>
        </authorList>
    </citation>
    <scope>NUCLEOTIDE SEQUENCE [LARGE SCALE GENOMIC DNA]</scope>
    <source>
        <strain evidence="14">AWRI1</strain>
        <tissue evidence="14">Single Adult Female</tissue>
    </source>
</reference>
<dbReference type="SMART" id="SM00365">
    <property type="entry name" value="LRR_SD22"/>
    <property type="match status" value="7"/>
</dbReference>
<dbReference type="FunFam" id="3.40.50.10140:FF:000021">
    <property type="entry name" value="Toll receptor 13"/>
    <property type="match status" value="1"/>
</dbReference>
<proteinExistence type="inferred from homology"/>
<dbReference type="PROSITE" id="PS51450">
    <property type="entry name" value="LRR"/>
    <property type="match status" value="8"/>
</dbReference>
<dbReference type="Gene3D" id="3.40.50.2000">
    <property type="entry name" value="Glycogen Phosphorylase B"/>
    <property type="match status" value="1"/>
</dbReference>
<evidence type="ECO:0000256" key="9">
    <source>
        <dbReference type="ARBA" id="ARBA00023136"/>
    </source>
</evidence>
<evidence type="ECO:0000259" key="13">
    <source>
        <dbReference type="PROSITE" id="PS50104"/>
    </source>
</evidence>
<evidence type="ECO:0000256" key="6">
    <source>
        <dbReference type="ARBA" id="ARBA00022729"/>
    </source>
</evidence>
<dbReference type="GO" id="GO:0007165">
    <property type="term" value="P:signal transduction"/>
    <property type="evidence" value="ECO:0007669"/>
    <property type="project" value="InterPro"/>
</dbReference>
<evidence type="ECO:0000256" key="11">
    <source>
        <dbReference type="ARBA" id="ARBA00023180"/>
    </source>
</evidence>
<dbReference type="EMBL" id="JBBCAQ010000037">
    <property type="protein sequence ID" value="KAK7573831.1"/>
    <property type="molecule type" value="Genomic_DNA"/>
</dbReference>
<evidence type="ECO:0000256" key="7">
    <source>
        <dbReference type="ARBA" id="ARBA00022737"/>
    </source>
</evidence>
<keyword evidence="6 12" id="KW-0732">Signal</keyword>
<evidence type="ECO:0000256" key="8">
    <source>
        <dbReference type="ARBA" id="ARBA00022989"/>
    </source>
</evidence>
<dbReference type="InterPro" id="IPR001611">
    <property type="entry name" value="Leu-rich_rpt"/>
</dbReference>
<feature type="domain" description="TIR" evidence="13">
    <location>
        <begin position="1221"/>
        <end position="1357"/>
    </location>
</feature>
<protein>
    <recommendedName>
        <fullName evidence="13">TIR domain-containing protein</fullName>
    </recommendedName>
</protein>
<evidence type="ECO:0000256" key="12">
    <source>
        <dbReference type="SAM" id="SignalP"/>
    </source>
</evidence>
<gene>
    <name evidence="14" type="ORF">V9T40_011022</name>
</gene>